<dbReference type="GO" id="GO:0019430">
    <property type="term" value="P:removal of superoxide radicals"/>
    <property type="evidence" value="ECO:0007669"/>
    <property type="project" value="UniProtKB-UniRule"/>
</dbReference>
<evidence type="ECO:0000256" key="6">
    <source>
        <dbReference type="RuleBase" id="RU003880"/>
    </source>
</evidence>
<comment type="similarity">
    <text evidence="6">Belongs to the class-II pyridine nucleotide-disulfide oxidoreductase family.</text>
</comment>
<dbReference type="InterPro" id="IPR036188">
    <property type="entry name" value="FAD/NAD-bd_sf"/>
</dbReference>
<dbReference type="EMBL" id="VBOW01000032">
    <property type="protein sequence ID" value="TMQ58553.1"/>
    <property type="molecule type" value="Genomic_DNA"/>
</dbReference>
<dbReference type="GO" id="GO:0005737">
    <property type="term" value="C:cytoplasm"/>
    <property type="evidence" value="ECO:0007669"/>
    <property type="project" value="InterPro"/>
</dbReference>
<keyword evidence="7" id="KW-0521">NADP</keyword>
<organism evidence="10 11">
    <name type="scientific">Eiseniibacteriota bacterium</name>
    <dbReference type="NCBI Taxonomy" id="2212470"/>
    <lineage>
        <taxon>Bacteria</taxon>
        <taxon>Candidatus Eiseniibacteriota</taxon>
    </lineage>
</organism>
<comment type="subunit">
    <text evidence="6">Homodimer.</text>
</comment>
<evidence type="ECO:0000256" key="2">
    <source>
        <dbReference type="ARBA" id="ARBA00022827"/>
    </source>
</evidence>
<dbReference type="GO" id="GO:0004791">
    <property type="term" value="F:thioredoxin-disulfide reductase (NADPH) activity"/>
    <property type="evidence" value="ECO:0007669"/>
    <property type="project" value="UniProtKB-UniRule"/>
</dbReference>
<feature type="compositionally biased region" description="Low complexity" evidence="8">
    <location>
        <begin position="315"/>
        <end position="324"/>
    </location>
</feature>
<dbReference type="InterPro" id="IPR005982">
    <property type="entry name" value="Thioredox_Rdtase"/>
</dbReference>
<dbReference type="PANTHER" id="PTHR48105">
    <property type="entry name" value="THIOREDOXIN REDUCTASE 1-RELATED-RELATED"/>
    <property type="match status" value="1"/>
</dbReference>
<dbReference type="Proteomes" id="UP000316852">
    <property type="component" value="Unassembled WGS sequence"/>
</dbReference>
<dbReference type="Gene3D" id="3.50.50.60">
    <property type="entry name" value="FAD/NAD(P)-binding domain"/>
    <property type="match status" value="2"/>
</dbReference>
<evidence type="ECO:0000313" key="11">
    <source>
        <dbReference type="Proteomes" id="UP000316852"/>
    </source>
</evidence>
<dbReference type="NCBIfam" id="TIGR01292">
    <property type="entry name" value="TRX_reduct"/>
    <property type="match status" value="1"/>
</dbReference>
<dbReference type="InterPro" id="IPR050097">
    <property type="entry name" value="Ferredoxin-NADP_redctase_2"/>
</dbReference>
<dbReference type="AlphaFoldDB" id="A0A538T4I5"/>
<evidence type="ECO:0000256" key="4">
    <source>
        <dbReference type="ARBA" id="ARBA00023157"/>
    </source>
</evidence>
<comment type="cofactor">
    <cofactor evidence="7">
        <name>FAD</name>
        <dbReference type="ChEBI" id="CHEBI:57692"/>
    </cofactor>
    <text evidence="7">Binds 1 FAD per subunit.</text>
</comment>
<feature type="region of interest" description="Disordered" evidence="8">
    <location>
        <begin position="310"/>
        <end position="330"/>
    </location>
</feature>
<dbReference type="InterPro" id="IPR008255">
    <property type="entry name" value="Pyr_nucl-diS_OxRdtase_2_AS"/>
</dbReference>
<dbReference type="PROSITE" id="PS00573">
    <property type="entry name" value="PYRIDINE_REDOX_2"/>
    <property type="match status" value="1"/>
</dbReference>
<reference evidence="10 11" key="1">
    <citation type="journal article" date="2019" name="Nat. Microbiol.">
        <title>Mediterranean grassland soil C-N compound turnover is dependent on rainfall and depth, and is mediated by genomically divergent microorganisms.</title>
        <authorList>
            <person name="Diamond S."/>
            <person name="Andeer P.F."/>
            <person name="Li Z."/>
            <person name="Crits-Christoph A."/>
            <person name="Burstein D."/>
            <person name="Anantharaman K."/>
            <person name="Lane K.R."/>
            <person name="Thomas B.C."/>
            <person name="Pan C."/>
            <person name="Northen T.R."/>
            <person name="Banfield J.F."/>
        </authorList>
    </citation>
    <scope>NUCLEOTIDE SEQUENCE [LARGE SCALE GENOMIC DNA]</scope>
    <source>
        <strain evidence="10">WS_6</strain>
    </source>
</reference>
<keyword evidence="4" id="KW-1015">Disulfide bond</keyword>
<sequence length="330" mass="34981">MAETRQVVILGSGAAGLTAAIYAARANLSPLLFEGAQPGGQLTITTDVENYPGFEDAIMGPDLMKRMRAQAARFGTELITAEVESVNLKKAPFEVVAHGKKYTSRTLIIATGAVAKLLGISSEAKLMGHGVSACATCDGYFFKNQRVLVVGGGDTAMEEANFLTKFASHVTVIHRRDELRASKIMQDRAMANPKISFLWDSIVQEVLDSGLGKVTGVKIQNLKTGYTTVVPAEGLFIGIGHQPNTALFQGQLELEPNGYIRTFGGTRTSVPGVFAAGDVQDSVYRQAVTAAGTGCMAALDAERYLEELKHSSSTPAPAVAAAGRDGARRK</sequence>
<keyword evidence="3 6" id="KW-0560">Oxidoreductase</keyword>
<evidence type="ECO:0000256" key="3">
    <source>
        <dbReference type="ARBA" id="ARBA00023002"/>
    </source>
</evidence>
<evidence type="ECO:0000259" key="9">
    <source>
        <dbReference type="Pfam" id="PF07992"/>
    </source>
</evidence>
<comment type="catalytic activity">
    <reaction evidence="6">
        <text>[thioredoxin]-dithiol + NADP(+) = [thioredoxin]-disulfide + NADPH + H(+)</text>
        <dbReference type="Rhea" id="RHEA:20345"/>
        <dbReference type="Rhea" id="RHEA-COMP:10698"/>
        <dbReference type="Rhea" id="RHEA-COMP:10700"/>
        <dbReference type="ChEBI" id="CHEBI:15378"/>
        <dbReference type="ChEBI" id="CHEBI:29950"/>
        <dbReference type="ChEBI" id="CHEBI:50058"/>
        <dbReference type="ChEBI" id="CHEBI:57783"/>
        <dbReference type="ChEBI" id="CHEBI:58349"/>
        <dbReference type="EC" id="1.8.1.9"/>
    </reaction>
</comment>
<dbReference type="SUPFAM" id="SSF51905">
    <property type="entry name" value="FAD/NAD(P)-binding domain"/>
    <property type="match status" value="1"/>
</dbReference>
<gene>
    <name evidence="10" type="primary">trxB</name>
    <name evidence="10" type="ORF">E6K76_07355</name>
</gene>
<comment type="caution">
    <text evidence="10">The sequence shown here is derived from an EMBL/GenBank/DDBJ whole genome shotgun (WGS) entry which is preliminary data.</text>
</comment>
<evidence type="ECO:0000256" key="7">
    <source>
        <dbReference type="RuleBase" id="RU003881"/>
    </source>
</evidence>
<dbReference type="PRINTS" id="PR00469">
    <property type="entry name" value="PNDRDTASEII"/>
</dbReference>
<feature type="domain" description="FAD/NAD(P)-binding" evidence="9">
    <location>
        <begin position="6"/>
        <end position="294"/>
    </location>
</feature>
<dbReference type="Pfam" id="PF07992">
    <property type="entry name" value="Pyr_redox_2"/>
    <property type="match status" value="1"/>
</dbReference>
<keyword evidence="2 6" id="KW-0274">FAD</keyword>
<protein>
    <recommendedName>
        <fullName evidence="6">Thioredoxin reductase</fullName>
        <ecNumber evidence="6">1.8.1.9</ecNumber>
    </recommendedName>
</protein>
<evidence type="ECO:0000256" key="5">
    <source>
        <dbReference type="ARBA" id="ARBA00023284"/>
    </source>
</evidence>
<dbReference type="InterPro" id="IPR023753">
    <property type="entry name" value="FAD/NAD-binding_dom"/>
</dbReference>
<proteinExistence type="inferred from homology"/>
<dbReference type="PRINTS" id="PR00368">
    <property type="entry name" value="FADPNR"/>
</dbReference>
<evidence type="ECO:0000313" key="10">
    <source>
        <dbReference type="EMBL" id="TMQ58553.1"/>
    </source>
</evidence>
<accession>A0A538T4I5</accession>
<keyword evidence="1 6" id="KW-0285">Flavoprotein</keyword>
<evidence type="ECO:0000256" key="8">
    <source>
        <dbReference type="SAM" id="MobiDB-lite"/>
    </source>
</evidence>
<keyword evidence="5 6" id="KW-0676">Redox-active center</keyword>
<dbReference type="EC" id="1.8.1.9" evidence="6"/>
<name>A0A538T4I5_UNCEI</name>
<evidence type="ECO:0000256" key="1">
    <source>
        <dbReference type="ARBA" id="ARBA00022630"/>
    </source>
</evidence>